<dbReference type="GO" id="GO:0031267">
    <property type="term" value="F:small GTPase binding"/>
    <property type="evidence" value="ECO:0007669"/>
    <property type="project" value="InterPro"/>
</dbReference>
<dbReference type="InterPro" id="IPR049041">
    <property type="entry name" value="RalBP1-like_Ral-bd"/>
</dbReference>
<dbReference type="GO" id="GO:0007264">
    <property type="term" value="P:small GTPase-mediated signal transduction"/>
    <property type="evidence" value="ECO:0007669"/>
    <property type="project" value="InterPro"/>
</dbReference>
<feature type="region of interest" description="Disordered" evidence="2">
    <location>
        <begin position="297"/>
        <end position="361"/>
    </location>
</feature>
<proteinExistence type="predicted"/>
<sequence>MRARSLRSVPSLPYIQNSLHSSQKVLTQPWKLKNNLLSLVMRRSVSGGAMTRFSSKDTIFCTNPNYRFPARMVVHITGSSDISGVNMDFDSPDVMKDFPGLYASELNKQCNNDSDYSDENEKVMKKDILIGKRKEKKDKDKGYAALEGESSADENFKSRSPSKTKKAKSFKFSTKTKEKRDKSREKEKDVEKKKDRDKKNDKKVDKEKMKSEKTKKLKQSVDETSDIGESGAKLPDRPEDIDNELKKQESLLAQIHKEGNVGCISKHREELLWEVQRIITQLKRKLKTANKDKEAVAERVESQAEEEEIKRSDPEVVEKSQDVAESSDAQKQNLSIVPESLHEGIDIDRPSDIEDSSNVAPEQSALDNTLTLLQLKNDGLHLLRDSLLKDIKAEHNQIMMLKSQLTTEAPTVAMVPHENLNEVMDLFLKENQILQIKKINLVRQIIEEQEMCIELKAQIMSKS</sequence>
<dbReference type="InterPro" id="IPR039767">
    <property type="entry name" value="RALBP1"/>
</dbReference>
<feature type="region of interest" description="Disordered" evidence="2">
    <location>
        <begin position="149"/>
        <end position="243"/>
    </location>
</feature>
<gene>
    <name evidence="4" type="ORF">GEV33_002250</name>
</gene>
<name>A0A8J6HUI6_TENMO</name>
<dbReference type="Proteomes" id="UP000719412">
    <property type="component" value="Unassembled WGS sequence"/>
</dbReference>
<evidence type="ECO:0000256" key="2">
    <source>
        <dbReference type="SAM" id="MobiDB-lite"/>
    </source>
</evidence>
<protein>
    <recommendedName>
        <fullName evidence="3">RalA-binding protein 1-like Ral binding domain-containing protein</fullName>
    </recommendedName>
</protein>
<feature type="compositionally biased region" description="Basic and acidic residues" evidence="2">
    <location>
        <begin position="297"/>
        <end position="322"/>
    </location>
</feature>
<feature type="compositionally biased region" description="Polar residues" evidence="2">
    <location>
        <begin position="323"/>
        <end position="335"/>
    </location>
</feature>
<evidence type="ECO:0000259" key="3">
    <source>
        <dbReference type="Pfam" id="PF20924"/>
    </source>
</evidence>
<dbReference type="GO" id="GO:0005096">
    <property type="term" value="F:GTPase activator activity"/>
    <property type="evidence" value="ECO:0007669"/>
    <property type="project" value="UniProtKB-KW"/>
</dbReference>
<organism evidence="4 5">
    <name type="scientific">Tenebrio molitor</name>
    <name type="common">Yellow mealworm beetle</name>
    <dbReference type="NCBI Taxonomy" id="7067"/>
    <lineage>
        <taxon>Eukaryota</taxon>
        <taxon>Metazoa</taxon>
        <taxon>Ecdysozoa</taxon>
        <taxon>Arthropoda</taxon>
        <taxon>Hexapoda</taxon>
        <taxon>Insecta</taxon>
        <taxon>Pterygota</taxon>
        <taxon>Neoptera</taxon>
        <taxon>Endopterygota</taxon>
        <taxon>Coleoptera</taxon>
        <taxon>Polyphaga</taxon>
        <taxon>Cucujiformia</taxon>
        <taxon>Tenebrionidae</taxon>
        <taxon>Tenebrio</taxon>
    </lineage>
</organism>
<comment type="caution">
    <text evidence="4">The sequence shown here is derived from an EMBL/GenBank/DDBJ whole genome shotgun (WGS) entry which is preliminary data.</text>
</comment>
<feature type="domain" description="RalA-binding protein 1-like Ral binding" evidence="3">
    <location>
        <begin position="267"/>
        <end position="287"/>
    </location>
</feature>
<keyword evidence="5" id="KW-1185">Reference proteome</keyword>
<dbReference type="EMBL" id="JABDTM020011592">
    <property type="protein sequence ID" value="KAH0820542.1"/>
    <property type="molecule type" value="Genomic_DNA"/>
</dbReference>
<evidence type="ECO:0000256" key="1">
    <source>
        <dbReference type="ARBA" id="ARBA00022468"/>
    </source>
</evidence>
<evidence type="ECO:0000313" key="5">
    <source>
        <dbReference type="Proteomes" id="UP000719412"/>
    </source>
</evidence>
<feature type="compositionally biased region" description="Basic and acidic residues" evidence="2">
    <location>
        <begin position="340"/>
        <end position="352"/>
    </location>
</feature>
<dbReference type="Gene3D" id="1.20.58.90">
    <property type="match status" value="1"/>
</dbReference>
<reference evidence="4" key="2">
    <citation type="submission" date="2021-08" db="EMBL/GenBank/DDBJ databases">
        <authorList>
            <person name="Eriksson T."/>
        </authorList>
    </citation>
    <scope>NUCLEOTIDE SEQUENCE</scope>
    <source>
        <strain evidence="4">Stoneville</strain>
        <tissue evidence="4">Whole head</tissue>
    </source>
</reference>
<dbReference type="Pfam" id="PF20924">
    <property type="entry name" value="RLIP76_Ral-bd"/>
    <property type="match status" value="1"/>
</dbReference>
<evidence type="ECO:0000313" key="4">
    <source>
        <dbReference type="EMBL" id="KAH0820542.1"/>
    </source>
</evidence>
<feature type="compositionally biased region" description="Basic and acidic residues" evidence="2">
    <location>
        <begin position="175"/>
        <end position="214"/>
    </location>
</feature>
<dbReference type="AlphaFoldDB" id="A0A8J6HUI6"/>
<reference evidence="4" key="1">
    <citation type="journal article" date="2020" name="J Insects Food Feed">
        <title>The yellow mealworm (Tenebrio molitor) genome: a resource for the emerging insects as food and feed industry.</title>
        <authorList>
            <person name="Eriksson T."/>
            <person name="Andere A."/>
            <person name="Kelstrup H."/>
            <person name="Emery V."/>
            <person name="Picard C."/>
        </authorList>
    </citation>
    <scope>NUCLEOTIDE SEQUENCE</scope>
    <source>
        <strain evidence="4">Stoneville</strain>
        <tissue evidence="4">Whole head</tissue>
    </source>
</reference>
<accession>A0A8J6HUI6</accession>
<dbReference type="PANTHER" id="PTHR12783:SF5">
    <property type="entry name" value="RALA-BINDING PROTEIN 1"/>
    <property type="match status" value="1"/>
</dbReference>
<dbReference type="PANTHER" id="PTHR12783">
    <property type="entry name" value="RALA BINDING PROTEIN 1 RALBP1"/>
    <property type="match status" value="1"/>
</dbReference>
<keyword evidence="1" id="KW-0343">GTPase activation</keyword>
<feature type="compositionally biased region" description="Basic residues" evidence="2">
    <location>
        <begin position="160"/>
        <end position="169"/>
    </location>
</feature>
<feature type="compositionally biased region" description="Basic and acidic residues" evidence="2">
    <location>
        <begin position="234"/>
        <end position="243"/>
    </location>
</feature>